<evidence type="ECO:0000259" key="7">
    <source>
        <dbReference type="PROSITE" id="PS51294"/>
    </source>
</evidence>
<dbReference type="Proteomes" id="UP001172457">
    <property type="component" value="Chromosome 7"/>
</dbReference>
<dbReference type="GO" id="GO:0003677">
    <property type="term" value="F:DNA binding"/>
    <property type="evidence" value="ECO:0007669"/>
    <property type="project" value="UniProtKB-KW"/>
</dbReference>
<dbReference type="CDD" id="cd00167">
    <property type="entry name" value="SANT"/>
    <property type="match status" value="1"/>
</dbReference>
<organism evidence="8 9">
    <name type="scientific">Centaurea solstitialis</name>
    <name type="common">yellow star-thistle</name>
    <dbReference type="NCBI Taxonomy" id="347529"/>
    <lineage>
        <taxon>Eukaryota</taxon>
        <taxon>Viridiplantae</taxon>
        <taxon>Streptophyta</taxon>
        <taxon>Embryophyta</taxon>
        <taxon>Tracheophyta</taxon>
        <taxon>Spermatophyta</taxon>
        <taxon>Magnoliopsida</taxon>
        <taxon>eudicotyledons</taxon>
        <taxon>Gunneridae</taxon>
        <taxon>Pentapetalae</taxon>
        <taxon>asterids</taxon>
        <taxon>campanulids</taxon>
        <taxon>Asterales</taxon>
        <taxon>Asteraceae</taxon>
        <taxon>Carduoideae</taxon>
        <taxon>Cardueae</taxon>
        <taxon>Centaureinae</taxon>
        <taxon>Centaurea</taxon>
    </lineage>
</organism>
<keyword evidence="3" id="KW-0238">DNA-binding</keyword>
<feature type="compositionally biased region" description="Polar residues" evidence="6">
    <location>
        <begin position="14"/>
        <end position="27"/>
    </location>
</feature>
<dbReference type="PANTHER" id="PTHR44191:SF13">
    <property type="entry name" value="DUPLICATED HOMEODOMAIN-LIKE SUPERFAMILY PROTEIN"/>
    <property type="match status" value="1"/>
</dbReference>
<feature type="compositionally biased region" description="Basic and acidic residues" evidence="6">
    <location>
        <begin position="1"/>
        <end position="11"/>
    </location>
</feature>
<keyword evidence="9" id="KW-1185">Reference proteome</keyword>
<keyword evidence="4" id="KW-0804">Transcription</keyword>
<dbReference type="InterPro" id="IPR017930">
    <property type="entry name" value="Myb_dom"/>
</dbReference>
<feature type="region of interest" description="Disordered" evidence="6">
    <location>
        <begin position="1"/>
        <end position="93"/>
    </location>
</feature>
<dbReference type="PROSITE" id="PS51294">
    <property type="entry name" value="HTH_MYB"/>
    <property type="match status" value="1"/>
</dbReference>
<evidence type="ECO:0000313" key="8">
    <source>
        <dbReference type="EMBL" id="KAJ9540058.1"/>
    </source>
</evidence>
<dbReference type="GO" id="GO:0009751">
    <property type="term" value="P:response to salicylic acid"/>
    <property type="evidence" value="ECO:0007669"/>
    <property type="project" value="TreeGrafter"/>
</dbReference>
<sequence length="123" mass="14036">MERFGKGDWRSISRHSVVTRTPTQVASHAQKYFLRQKTVRKERKRSSIHDITAPDANHATMQPSTPPSFNDENGGRGSPLQLPPLPPPSASQMGHHEAIIYGDRWSPYRRCTPLWVTDMIEFL</sequence>
<feature type="compositionally biased region" description="Polar residues" evidence="6">
    <location>
        <begin position="59"/>
        <end position="71"/>
    </location>
</feature>
<evidence type="ECO:0000313" key="9">
    <source>
        <dbReference type="Proteomes" id="UP001172457"/>
    </source>
</evidence>
<dbReference type="InterPro" id="IPR052245">
    <property type="entry name" value="Plant_Stress_Dev_TF"/>
</dbReference>
<dbReference type="SUPFAM" id="SSF46689">
    <property type="entry name" value="Homeodomain-like"/>
    <property type="match status" value="1"/>
</dbReference>
<dbReference type="GO" id="GO:0009739">
    <property type="term" value="P:response to gibberellin"/>
    <property type="evidence" value="ECO:0007669"/>
    <property type="project" value="TreeGrafter"/>
</dbReference>
<evidence type="ECO:0000256" key="6">
    <source>
        <dbReference type="SAM" id="MobiDB-lite"/>
    </source>
</evidence>
<protein>
    <recommendedName>
        <fullName evidence="7">HTH myb-type domain-containing protein</fullName>
    </recommendedName>
</protein>
<evidence type="ECO:0000256" key="4">
    <source>
        <dbReference type="ARBA" id="ARBA00023163"/>
    </source>
</evidence>
<evidence type="ECO:0000256" key="2">
    <source>
        <dbReference type="ARBA" id="ARBA00023015"/>
    </source>
</evidence>
<dbReference type="InterPro" id="IPR001005">
    <property type="entry name" value="SANT/Myb"/>
</dbReference>
<comment type="subcellular location">
    <subcellularLocation>
        <location evidence="1">Nucleus</location>
    </subcellularLocation>
</comment>
<evidence type="ECO:0000256" key="3">
    <source>
        <dbReference type="ARBA" id="ARBA00023125"/>
    </source>
</evidence>
<feature type="domain" description="HTH myb-type" evidence="7">
    <location>
        <begin position="1"/>
        <end position="37"/>
    </location>
</feature>
<gene>
    <name evidence="8" type="ORF">OSB04_026564</name>
</gene>
<dbReference type="Gene3D" id="1.10.10.60">
    <property type="entry name" value="Homeodomain-like"/>
    <property type="match status" value="1"/>
</dbReference>
<reference evidence="8" key="1">
    <citation type="submission" date="2023-03" db="EMBL/GenBank/DDBJ databases">
        <title>Chromosome-scale reference genome and RAD-based genetic map of yellow starthistle (Centaurea solstitialis) reveal putative structural variation and QTLs associated with invader traits.</title>
        <authorList>
            <person name="Reatini B."/>
            <person name="Cang F.A."/>
            <person name="Jiang Q."/>
            <person name="Mckibben M.T.W."/>
            <person name="Barker M.S."/>
            <person name="Rieseberg L.H."/>
            <person name="Dlugosch K.M."/>
        </authorList>
    </citation>
    <scope>NUCLEOTIDE SEQUENCE</scope>
    <source>
        <strain evidence="8">CAN-66</strain>
        <tissue evidence="8">Leaf</tissue>
    </source>
</reference>
<keyword evidence="5" id="KW-0539">Nucleus</keyword>
<dbReference type="GO" id="GO:0005634">
    <property type="term" value="C:nucleus"/>
    <property type="evidence" value="ECO:0007669"/>
    <property type="project" value="UniProtKB-SubCell"/>
</dbReference>
<name>A0AA38SCX8_9ASTR</name>
<accession>A0AA38SCX8</accession>
<proteinExistence type="predicted"/>
<dbReference type="InterPro" id="IPR006447">
    <property type="entry name" value="Myb_dom_plants"/>
</dbReference>
<feature type="compositionally biased region" description="Basic residues" evidence="6">
    <location>
        <begin position="37"/>
        <end position="46"/>
    </location>
</feature>
<keyword evidence="2" id="KW-0805">Transcription regulation</keyword>
<dbReference type="PANTHER" id="PTHR44191">
    <property type="entry name" value="TRANSCRIPTION FACTOR KUA1"/>
    <property type="match status" value="1"/>
</dbReference>
<dbReference type="EMBL" id="JARYMX010000007">
    <property type="protein sequence ID" value="KAJ9540058.1"/>
    <property type="molecule type" value="Genomic_DNA"/>
</dbReference>
<dbReference type="NCBIfam" id="TIGR01557">
    <property type="entry name" value="myb_SHAQKYF"/>
    <property type="match status" value="1"/>
</dbReference>
<dbReference type="AlphaFoldDB" id="A0AA38SCX8"/>
<comment type="caution">
    <text evidence="8">The sequence shown here is derived from an EMBL/GenBank/DDBJ whole genome shotgun (WGS) entry which is preliminary data.</text>
</comment>
<dbReference type="GO" id="GO:0006355">
    <property type="term" value="P:regulation of DNA-templated transcription"/>
    <property type="evidence" value="ECO:0007669"/>
    <property type="project" value="UniProtKB-ARBA"/>
</dbReference>
<evidence type="ECO:0000256" key="5">
    <source>
        <dbReference type="ARBA" id="ARBA00023242"/>
    </source>
</evidence>
<dbReference type="InterPro" id="IPR009057">
    <property type="entry name" value="Homeodomain-like_sf"/>
</dbReference>
<evidence type="ECO:0000256" key="1">
    <source>
        <dbReference type="ARBA" id="ARBA00004123"/>
    </source>
</evidence>